<proteinExistence type="predicted"/>
<sequence length="217" mass="23468">PRYGDELSDREWELRTGAAIDLLTHTLPTFFQTGLVSHVPDAPSVHTELTRLTGLATSRDHTPMDRSIYSPKIRLSYTPPAALPSPFPRTFHIDGLPLYLASAVFVRHTLSAIYTDLSVELRSVRVNGISSPDPKDVPLSTQTKLEGPSRGRSLFIGLAVAGRARVGGGDGHWAVNSTYHFHPANALIHLHTVDSIVPAPHSGVFDLLKSVLDGVGG</sequence>
<keyword evidence="2" id="KW-1185">Reference proteome</keyword>
<feature type="non-terminal residue" evidence="1">
    <location>
        <position position="1"/>
    </location>
</feature>
<dbReference type="EMBL" id="MU273650">
    <property type="protein sequence ID" value="KAI0029903.1"/>
    <property type="molecule type" value="Genomic_DNA"/>
</dbReference>
<name>A0ACB8QDW2_9AGAM</name>
<dbReference type="Proteomes" id="UP000814128">
    <property type="component" value="Unassembled WGS sequence"/>
</dbReference>
<feature type="non-terminal residue" evidence="1">
    <location>
        <position position="217"/>
    </location>
</feature>
<comment type="caution">
    <text evidence="1">The sequence shown here is derived from an EMBL/GenBank/DDBJ whole genome shotgun (WGS) entry which is preliminary data.</text>
</comment>
<protein>
    <submittedName>
        <fullName evidence="1">Uncharacterized protein</fullName>
    </submittedName>
</protein>
<evidence type="ECO:0000313" key="1">
    <source>
        <dbReference type="EMBL" id="KAI0029903.1"/>
    </source>
</evidence>
<reference evidence="1" key="1">
    <citation type="submission" date="2021-02" db="EMBL/GenBank/DDBJ databases">
        <authorList>
            <consortium name="DOE Joint Genome Institute"/>
            <person name="Ahrendt S."/>
            <person name="Looney B.P."/>
            <person name="Miyauchi S."/>
            <person name="Morin E."/>
            <person name="Drula E."/>
            <person name="Courty P.E."/>
            <person name="Chicoki N."/>
            <person name="Fauchery L."/>
            <person name="Kohler A."/>
            <person name="Kuo A."/>
            <person name="Labutti K."/>
            <person name="Pangilinan J."/>
            <person name="Lipzen A."/>
            <person name="Riley R."/>
            <person name="Andreopoulos W."/>
            <person name="He G."/>
            <person name="Johnson J."/>
            <person name="Barry K.W."/>
            <person name="Grigoriev I.V."/>
            <person name="Nagy L."/>
            <person name="Hibbett D."/>
            <person name="Henrissat B."/>
            <person name="Matheny P.B."/>
            <person name="Labbe J."/>
            <person name="Martin F."/>
        </authorList>
    </citation>
    <scope>NUCLEOTIDE SEQUENCE</scope>
    <source>
        <strain evidence="1">EC-137</strain>
    </source>
</reference>
<accession>A0ACB8QDW2</accession>
<evidence type="ECO:0000313" key="2">
    <source>
        <dbReference type="Proteomes" id="UP000814128"/>
    </source>
</evidence>
<organism evidence="1 2">
    <name type="scientific">Vararia minispora EC-137</name>
    <dbReference type="NCBI Taxonomy" id="1314806"/>
    <lineage>
        <taxon>Eukaryota</taxon>
        <taxon>Fungi</taxon>
        <taxon>Dikarya</taxon>
        <taxon>Basidiomycota</taxon>
        <taxon>Agaricomycotina</taxon>
        <taxon>Agaricomycetes</taxon>
        <taxon>Russulales</taxon>
        <taxon>Lachnocladiaceae</taxon>
        <taxon>Vararia</taxon>
    </lineage>
</organism>
<reference evidence="1" key="2">
    <citation type="journal article" date="2022" name="New Phytol.">
        <title>Evolutionary transition to the ectomycorrhizal habit in the genomes of a hyperdiverse lineage of mushroom-forming fungi.</title>
        <authorList>
            <person name="Looney B."/>
            <person name="Miyauchi S."/>
            <person name="Morin E."/>
            <person name="Drula E."/>
            <person name="Courty P.E."/>
            <person name="Kohler A."/>
            <person name="Kuo A."/>
            <person name="LaButti K."/>
            <person name="Pangilinan J."/>
            <person name="Lipzen A."/>
            <person name="Riley R."/>
            <person name="Andreopoulos W."/>
            <person name="He G."/>
            <person name="Johnson J."/>
            <person name="Nolan M."/>
            <person name="Tritt A."/>
            <person name="Barry K.W."/>
            <person name="Grigoriev I.V."/>
            <person name="Nagy L.G."/>
            <person name="Hibbett D."/>
            <person name="Henrissat B."/>
            <person name="Matheny P.B."/>
            <person name="Labbe J."/>
            <person name="Martin F.M."/>
        </authorList>
    </citation>
    <scope>NUCLEOTIDE SEQUENCE</scope>
    <source>
        <strain evidence="1">EC-137</strain>
    </source>
</reference>
<gene>
    <name evidence="1" type="ORF">K488DRAFT_7336</name>
</gene>